<dbReference type="Gene3D" id="1.10.260.40">
    <property type="entry name" value="lambda repressor-like DNA-binding domains"/>
    <property type="match status" value="1"/>
</dbReference>
<dbReference type="KEGG" id="paun:MJA45_05620"/>
<name>A0AA96LID1_9BACL</name>
<dbReference type="InterPro" id="IPR010982">
    <property type="entry name" value="Lambda_DNA-bd_dom_sf"/>
</dbReference>
<dbReference type="PROSITE" id="PS50932">
    <property type="entry name" value="HTH_LACI_2"/>
    <property type="match status" value="1"/>
</dbReference>
<protein>
    <submittedName>
        <fullName evidence="5">LacI family DNA-binding transcriptional regulator</fullName>
    </submittedName>
</protein>
<dbReference type="Gene3D" id="3.40.50.2300">
    <property type="match status" value="2"/>
</dbReference>
<dbReference type="SUPFAM" id="SSF47413">
    <property type="entry name" value="lambda repressor-like DNA-binding domains"/>
    <property type="match status" value="1"/>
</dbReference>
<dbReference type="CDD" id="cd01392">
    <property type="entry name" value="HTH_LacI"/>
    <property type="match status" value="1"/>
</dbReference>
<dbReference type="SUPFAM" id="SSF53822">
    <property type="entry name" value="Periplasmic binding protein-like I"/>
    <property type="match status" value="1"/>
</dbReference>
<dbReference type="RefSeq" id="WP_315606288.1">
    <property type="nucleotide sequence ID" value="NZ_CP130318.1"/>
</dbReference>
<accession>A0AA96LID1</accession>
<keyword evidence="6" id="KW-1185">Reference proteome</keyword>
<organism evidence="5 6">
    <name type="scientific">Paenibacillus aurantius</name>
    <dbReference type="NCBI Taxonomy" id="2918900"/>
    <lineage>
        <taxon>Bacteria</taxon>
        <taxon>Bacillati</taxon>
        <taxon>Bacillota</taxon>
        <taxon>Bacilli</taxon>
        <taxon>Bacillales</taxon>
        <taxon>Paenibacillaceae</taxon>
        <taxon>Paenibacillus</taxon>
    </lineage>
</organism>
<gene>
    <name evidence="5" type="ORF">MJA45_05620</name>
</gene>
<keyword evidence="1" id="KW-0805">Transcription regulation</keyword>
<dbReference type="PANTHER" id="PTHR30146">
    <property type="entry name" value="LACI-RELATED TRANSCRIPTIONAL REPRESSOR"/>
    <property type="match status" value="1"/>
</dbReference>
<dbReference type="Pfam" id="PF13377">
    <property type="entry name" value="Peripla_BP_3"/>
    <property type="match status" value="1"/>
</dbReference>
<feature type="domain" description="HTH lacI-type" evidence="4">
    <location>
        <begin position="2"/>
        <end position="56"/>
    </location>
</feature>
<reference evidence="5 6" key="1">
    <citation type="submission" date="2022-02" db="EMBL/GenBank/DDBJ databases">
        <title>Paenibacillus sp. MBLB1776 Whole Genome Shotgun Sequencing.</title>
        <authorList>
            <person name="Hwang C.Y."/>
            <person name="Cho E.-S."/>
            <person name="Seo M.-J."/>
        </authorList>
    </citation>
    <scope>NUCLEOTIDE SEQUENCE [LARGE SCALE GENOMIC DNA]</scope>
    <source>
        <strain evidence="5 6">MBLB1776</strain>
    </source>
</reference>
<dbReference type="InterPro" id="IPR046335">
    <property type="entry name" value="LacI/GalR-like_sensor"/>
</dbReference>
<evidence type="ECO:0000256" key="3">
    <source>
        <dbReference type="ARBA" id="ARBA00023163"/>
    </source>
</evidence>
<dbReference type="Pfam" id="PF00356">
    <property type="entry name" value="LacI"/>
    <property type="match status" value="1"/>
</dbReference>
<evidence type="ECO:0000313" key="6">
    <source>
        <dbReference type="Proteomes" id="UP001305702"/>
    </source>
</evidence>
<dbReference type="SMART" id="SM00354">
    <property type="entry name" value="HTH_LACI"/>
    <property type="match status" value="1"/>
</dbReference>
<dbReference type="PANTHER" id="PTHR30146:SF109">
    <property type="entry name" value="HTH-TYPE TRANSCRIPTIONAL REGULATOR GALS"/>
    <property type="match status" value="1"/>
</dbReference>
<dbReference type="InterPro" id="IPR028082">
    <property type="entry name" value="Peripla_BP_I"/>
</dbReference>
<dbReference type="EMBL" id="CP130318">
    <property type="protein sequence ID" value="WNQ12511.1"/>
    <property type="molecule type" value="Genomic_DNA"/>
</dbReference>
<dbReference type="Proteomes" id="UP001305702">
    <property type="component" value="Chromosome"/>
</dbReference>
<dbReference type="InterPro" id="IPR000843">
    <property type="entry name" value="HTH_LacI"/>
</dbReference>
<sequence length="343" mass="37845">MVTRKEVADLAGVSEATVSRVLNRVGPIREETKERVLSAAKELNYIPNAIARSFARRRSGNLGVVLPYVPKVHLFSTYYFSEILSGIGEAVREHGYDLLLLFRTPGAPADYTTWYQSQKVDACVILGASDLPEERKALQRLAAHRLPFCLVNQRFPDEEFNEVDADHASGSYEAVKHLIAGGCRRVAFLNGSPEYSNSRDRLTGYRQAVTEAGLDPDALLQLGGNYSRRSGEQAAQAVYRERERVDGVFAANDRMAVGLMQGLRALGLETGTDVAIAGCDDSDAARMTEPPLTSVHVPFYEMGRLAADRLLQVLDQGEPGAVFREQLATRLVIRESSILRSRE</sequence>
<evidence type="ECO:0000259" key="4">
    <source>
        <dbReference type="PROSITE" id="PS50932"/>
    </source>
</evidence>
<evidence type="ECO:0000256" key="1">
    <source>
        <dbReference type="ARBA" id="ARBA00023015"/>
    </source>
</evidence>
<evidence type="ECO:0000256" key="2">
    <source>
        <dbReference type="ARBA" id="ARBA00023125"/>
    </source>
</evidence>
<dbReference type="GO" id="GO:0003700">
    <property type="term" value="F:DNA-binding transcription factor activity"/>
    <property type="evidence" value="ECO:0007669"/>
    <property type="project" value="TreeGrafter"/>
</dbReference>
<dbReference type="GO" id="GO:0000976">
    <property type="term" value="F:transcription cis-regulatory region binding"/>
    <property type="evidence" value="ECO:0007669"/>
    <property type="project" value="TreeGrafter"/>
</dbReference>
<dbReference type="CDD" id="cd06267">
    <property type="entry name" value="PBP1_LacI_sugar_binding-like"/>
    <property type="match status" value="1"/>
</dbReference>
<evidence type="ECO:0000313" key="5">
    <source>
        <dbReference type="EMBL" id="WNQ12511.1"/>
    </source>
</evidence>
<keyword evidence="2 5" id="KW-0238">DNA-binding</keyword>
<dbReference type="AlphaFoldDB" id="A0AA96LID1"/>
<keyword evidence="3" id="KW-0804">Transcription</keyword>
<proteinExistence type="predicted"/>